<feature type="region of interest" description="Disordered" evidence="1">
    <location>
        <begin position="1"/>
        <end position="84"/>
    </location>
</feature>
<evidence type="ECO:0000313" key="2">
    <source>
        <dbReference type="EMBL" id="CAK0801532.1"/>
    </source>
</evidence>
<dbReference type="EMBL" id="CAUYUJ010002608">
    <property type="protein sequence ID" value="CAK0801532.1"/>
    <property type="molecule type" value="Genomic_DNA"/>
</dbReference>
<feature type="non-terminal residue" evidence="2">
    <location>
        <position position="1"/>
    </location>
</feature>
<reference evidence="2" key="1">
    <citation type="submission" date="2023-10" db="EMBL/GenBank/DDBJ databases">
        <authorList>
            <person name="Chen Y."/>
            <person name="Shah S."/>
            <person name="Dougan E. K."/>
            <person name="Thang M."/>
            <person name="Chan C."/>
        </authorList>
    </citation>
    <scope>NUCLEOTIDE SEQUENCE [LARGE SCALE GENOMIC DNA]</scope>
</reference>
<evidence type="ECO:0000256" key="1">
    <source>
        <dbReference type="SAM" id="MobiDB-lite"/>
    </source>
</evidence>
<feature type="compositionally biased region" description="Basic residues" evidence="1">
    <location>
        <begin position="41"/>
        <end position="69"/>
    </location>
</feature>
<protein>
    <submittedName>
        <fullName evidence="2">Uncharacterized protein</fullName>
    </submittedName>
</protein>
<feature type="compositionally biased region" description="Basic residues" evidence="1">
    <location>
        <begin position="18"/>
        <end position="28"/>
    </location>
</feature>
<feature type="non-terminal residue" evidence="2">
    <location>
        <position position="84"/>
    </location>
</feature>
<proteinExistence type="predicted"/>
<sequence>AGAARGSAEEGGPDGPRFSRRGASRPRCRGGGAAGGARARGPVRRRAARPCQRRPVLRRQRPAGRRRRWPPGPPRGGDRAVGLR</sequence>
<dbReference type="Proteomes" id="UP001189429">
    <property type="component" value="Unassembled WGS sequence"/>
</dbReference>
<gene>
    <name evidence="2" type="ORF">PCOR1329_LOCUS9384</name>
</gene>
<accession>A0ABN9Q6Y3</accession>
<organism evidence="2 3">
    <name type="scientific">Prorocentrum cordatum</name>
    <dbReference type="NCBI Taxonomy" id="2364126"/>
    <lineage>
        <taxon>Eukaryota</taxon>
        <taxon>Sar</taxon>
        <taxon>Alveolata</taxon>
        <taxon>Dinophyceae</taxon>
        <taxon>Prorocentrales</taxon>
        <taxon>Prorocentraceae</taxon>
        <taxon>Prorocentrum</taxon>
    </lineage>
</organism>
<comment type="caution">
    <text evidence="2">The sequence shown here is derived from an EMBL/GenBank/DDBJ whole genome shotgun (WGS) entry which is preliminary data.</text>
</comment>
<keyword evidence="3" id="KW-1185">Reference proteome</keyword>
<evidence type="ECO:0000313" key="3">
    <source>
        <dbReference type="Proteomes" id="UP001189429"/>
    </source>
</evidence>
<name>A0ABN9Q6Y3_9DINO</name>